<sequence length="41" mass="4532">MPKKTIKDLQIGMVLSLLLLIASSIASYISIQKQIENTESL</sequence>
<dbReference type="AlphaFoldDB" id="A0A381FQ61"/>
<evidence type="ECO:0000313" key="1">
    <source>
        <dbReference type="EMBL" id="SUX48741.1"/>
    </source>
</evidence>
<name>A0A381FQ61_9FLAO</name>
<evidence type="ECO:0000313" key="2">
    <source>
        <dbReference type="Proteomes" id="UP000254282"/>
    </source>
</evidence>
<dbReference type="EMBL" id="UFVR01000004">
    <property type="protein sequence ID" value="SUX48741.1"/>
    <property type="molecule type" value="Genomic_DNA"/>
</dbReference>
<reference evidence="1 2" key="1">
    <citation type="submission" date="2018-06" db="EMBL/GenBank/DDBJ databases">
        <authorList>
            <consortium name="Pathogen Informatics"/>
            <person name="Doyle S."/>
        </authorList>
    </citation>
    <scope>NUCLEOTIDE SEQUENCE [LARGE SCALE GENOMIC DNA]</scope>
    <source>
        <strain evidence="1 2">NCTC13532</strain>
    </source>
</reference>
<organism evidence="1 2">
    <name type="scientific">Chryseobacterium indoltheticum</name>
    <dbReference type="NCBI Taxonomy" id="254"/>
    <lineage>
        <taxon>Bacteria</taxon>
        <taxon>Pseudomonadati</taxon>
        <taxon>Bacteroidota</taxon>
        <taxon>Flavobacteriia</taxon>
        <taxon>Flavobacteriales</taxon>
        <taxon>Weeksellaceae</taxon>
        <taxon>Chryseobacterium group</taxon>
        <taxon>Chryseobacterium</taxon>
    </lineage>
</organism>
<gene>
    <name evidence="1" type="ORF">NCTC13532_04360</name>
</gene>
<accession>A0A381FQ61</accession>
<protein>
    <submittedName>
        <fullName evidence="1">Uncharacterized protein</fullName>
    </submittedName>
</protein>
<dbReference type="Proteomes" id="UP000254282">
    <property type="component" value="Unassembled WGS sequence"/>
</dbReference>
<dbReference type="RefSeq" id="WP_262511226.1">
    <property type="nucleotide sequence ID" value="NZ_UFVR01000004.1"/>
</dbReference>
<proteinExistence type="predicted"/>